<evidence type="ECO:0000313" key="2">
    <source>
        <dbReference type="EMBL" id="MDI9861595.1"/>
    </source>
</evidence>
<keyword evidence="1" id="KW-0472">Membrane</keyword>
<organism evidence="2 3">
    <name type="scientific">Flectobacillus roseus</name>
    <dbReference type="NCBI Taxonomy" id="502259"/>
    <lineage>
        <taxon>Bacteria</taxon>
        <taxon>Pseudomonadati</taxon>
        <taxon>Bacteroidota</taxon>
        <taxon>Cytophagia</taxon>
        <taxon>Cytophagales</taxon>
        <taxon>Flectobacillaceae</taxon>
        <taxon>Flectobacillus</taxon>
    </lineage>
</organism>
<dbReference type="PROSITE" id="PS51257">
    <property type="entry name" value="PROKAR_LIPOPROTEIN"/>
    <property type="match status" value="1"/>
</dbReference>
<dbReference type="EMBL" id="JASHIF010000021">
    <property type="protein sequence ID" value="MDI9861595.1"/>
    <property type="molecule type" value="Genomic_DNA"/>
</dbReference>
<accession>A0ABT6YDK7</accession>
<protein>
    <recommendedName>
        <fullName evidence="4">Lipoprotein</fullName>
    </recommendedName>
</protein>
<evidence type="ECO:0000256" key="1">
    <source>
        <dbReference type="SAM" id="Phobius"/>
    </source>
</evidence>
<name>A0ABT6YDK7_9BACT</name>
<evidence type="ECO:0000313" key="3">
    <source>
        <dbReference type="Proteomes" id="UP001236507"/>
    </source>
</evidence>
<gene>
    <name evidence="2" type="ORF">QM524_20410</name>
</gene>
<proteinExistence type="predicted"/>
<keyword evidence="1" id="KW-0812">Transmembrane</keyword>
<dbReference type="RefSeq" id="WP_283345969.1">
    <property type="nucleotide sequence ID" value="NZ_JASHIF010000021.1"/>
</dbReference>
<comment type="caution">
    <text evidence="2">The sequence shown here is derived from an EMBL/GenBank/DDBJ whole genome shotgun (WGS) entry which is preliminary data.</text>
</comment>
<keyword evidence="3" id="KW-1185">Reference proteome</keyword>
<reference evidence="2 3" key="1">
    <citation type="submission" date="2023-05" db="EMBL/GenBank/DDBJ databases">
        <title>Novel species of genus Flectobacillus isolated from stream in China.</title>
        <authorList>
            <person name="Lu H."/>
        </authorList>
    </citation>
    <scope>NUCLEOTIDE SEQUENCE [LARGE SCALE GENOMIC DNA]</scope>
    <source>
        <strain evidence="2 3">KCTC 42575</strain>
    </source>
</reference>
<evidence type="ECO:0008006" key="4">
    <source>
        <dbReference type="Google" id="ProtNLM"/>
    </source>
</evidence>
<sequence length="256" mass="28769">MKKLTYIYSIVVLTVGIMTGCTPTRVFNLEPFGATNSTVIDGRTIVKESKDSVDVVASFVGLYQDYAVFDIEVFNRTNHDLMVSPKDFRLTPLNEDKTPYFYREQEQVGYLAIDPTEEIIKLDNRMVKEEKRLKTAKTVNTILAIAGAVTLVAGATKSSGYREAASVRNTMALGESMLRIGLTKGAVDRSVYYSRMDQYSSQKDVWQQQTFLKNVIAPNSSLRGDVFIRYTSSAPLMQMSYPVGSDDIVIWFERGK</sequence>
<dbReference type="Proteomes" id="UP001236507">
    <property type="component" value="Unassembled WGS sequence"/>
</dbReference>
<keyword evidence="1" id="KW-1133">Transmembrane helix</keyword>
<feature type="transmembrane region" description="Helical" evidence="1">
    <location>
        <begin position="6"/>
        <end position="27"/>
    </location>
</feature>